<name>A0A8F3EA61_9CAUD</name>
<dbReference type="SUPFAM" id="SSF53335">
    <property type="entry name" value="S-adenosyl-L-methionine-dependent methyltransferases"/>
    <property type="match status" value="1"/>
</dbReference>
<dbReference type="Proteomes" id="UP000693725">
    <property type="component" value="Segment"/>
</dbReference>
<evidence type="ECO:0000313" key="2">
    <source>
        <dbReference type="Proteomes" id="UP000693725"/>
    </source>
</evidence>
<dbReference type="KEGG" id="vg:77932276"/>
<accession>A0A8F3EA61</accession>
<dbReference type="GO" id="GO:0032259">
    <property type="term" value="P:methylation"/>
    <property type="evidence" value="ECO:0007669"/>
    <property type="project" value="UniProtKB-KW"/>
</dbReference>
<dbReference type="GeneID" id="77932276"/>
<organism evidence="1 2">
    <name type="scientific">Arthrobacter phage SilentRX</name>
    <dbReference type="NCBI Taxonomy" id="2836091"/>
    <lineage>
        <taxon>Viruses</taxon>
        <taxon>Duplodnaviria</taxon>
        <taxon>Heunggongvirae</taxon>
        <taxon>Uroviricota</taxon>
        <taxon>Caudoviricetes</taxon>
        <taxon>Silentrexvirus</taxon>
        <taxon>Silentrexvirus silentrx</taxon>
    </lineage>
</organism>
<proteinExistence type="predicted"/>
<dbReference type="GO" id="GO:0008168">
    <property type="term" value="F:methyltransferase activity"/>
    <property type="evidence" value="ECO:0007669"/>
    <property type="project" value="UniProtKB-KW"/>
</dbReference>
<protein>
    <submittedName>
        <fullName evidence="1">DNA methyltransferase</fullName>
    </submittedName>
</protein>
<dbReference type="EMBL" id="MW862992">
    <property type="protein sequence ID" value="QWY82843.1"/>
    <property type="molecule type" value="Genomic_DNA"/>
</dbReference>
<gene>
    <name evidence="1" type="primary">15</name>
    <name evidence="1" type="ORF">SEA_SILENTRX_15</name>
</gene>
<keyword evidence="1" id="KW-0489">Methyltransferase</keyword>
<keyword evidence="1" id="KW-0808">Transferase</keyword>
<dbReference type="CDD" id="cd02440">
    <property type="entry name" value="AdoMet_MTases"/>
    <property type="match status" value="1"/>
</dbReference>
<dbReference type="RefSeq" id="YP_010656396.1">
    <property type="nucleotide sequence ID" value="NC_070838.1"/>
</dbReference>
<evidence type="ECO:0000313" key="1">
    <source>
        <dbReference type="EMBL" id="QWY82843.1"/>
    </source>
</evidence>
<keyword evidence="2" id="KW-1185">Reference proteome</keyword>
<sequence>MKPLLLDLFCCEGGAARGYAKAGFRIEGVDLNRAVARRYPFTFHFGDALAFVREHGHRFDAIHASPPCQAYSSLAATLTPRQLANYPKLVEPVREALEATGKPYIIENVVGAPLRDPVLLCGSMFGLSAPDVDGTPLRLERHRLFESNVPLRQPPVHSHDPRVAVAGIYGGGASRRGTANPANRGGYTPVLRVRQQLMGVRHMTQLGLSEAIPPAYTEYLGAQLLEHLNVELPAANSA</sequence>
<dbReference type="Gene3D" id="3.40.50.150">
    <property type="entry name" value="Vaccinia Virus protein VP39"/>
    <property type="match status" value="1"/>
</dbReference>
<dbReference type="InterPro" id="IPR029063">
    <property type="entry name" value="SAM-dependent_MTases_sf"/>
</dbReference>
<reference evidence="1" key="1">
    <citation type="submission" date="2021-04" db="EMBL/GenBank/DDBJ databases">
        <authorList>
            <person name="Edwards E.G."/>
            <person name="Siddiqui F.A."/>
            <person name="Anastasi R.E."/>
            <person name="Conroy D.J."/>
            <person name="Gerton T.J."/>
            <person name="Laizure I.E."/>
            <person name="Reynolds J.D."/>
            <person name="Ulker M."/>
            <person name="Ouellette S.K."/>
            <person name="Duggan K.O."/>
            <person name="Johnson K.C."/>
            <person name="MacLea K.S."/>
            <person name="Garlena R.A."/>
            <person name="Russell D.A."/>
            <person name="Jacobs-Sera D."/>
            <person name="Hatfull G.F."/>
        </authorList>
    </citation>
    <scope>NUCLEOTIDE SEQUENCE</scope>
</reference>